<keyword evidence="3" id="KW-1185">Reference proteome</keyword>
<dbReference type="EMBL" id="BAAAOS010000018">
    <property type="protein sequence ID" value="GAA1570842.1"/>
    <property type="molecule type" value="Genomic_DNA"/>
</dbReference>
<accession>A0ABN2D6B8</accession>
<comment type="caution">
    <text evidence="2">The sequence shown here is derived from an EMBL/GenBank/DDBJ whole genome shotgun (WGS) entry which is preliminary data.</text>
</comment>
<feature type="compositionally biased region" description="Acidic residues" evidence="1">
    <location>
        <begin position="36"/>
        <end position="57"/>
    </location>
</feature>
<evidence type="ECO:0000256" key="1">
    <source>
        <dbReference type="SAM" id="MobiDB-lite"/>
    </source>
</evidence>
<dbReference type="RefSeq" id="WP_344213219.1">
    <property type="nucleotide sequence ID" value="NZ_BAAAOS010000018.1"/>
</dbReference>
<evidence type="ECO:0000313" key="3">
    <source>
        <dbReference type="Proteomes" id="UP001500393"/>
    </source>
</evidence>
<evidence type="ECO:0000313" key="2">
    <source>
        <dbReference type="EMBL" id="GAA1570842.1"/>
    </source>
</evidence>
<name>A0ABN2D6B8_9ACTN</name>
<gene>
    <name evidence="2" type="ORF">GCM10009789_25440</name>
</gene>
<feature type="region of interest" description="Disordered" evidence="1">
    <location>
        <begin position="1"/>
        <end position="63"/>
    </location>
</feature>
<proteinExistence type="predicted"/>
<protein>
    <submittedName>
        <fullName evidence="2">Uncharacterized protein</fullName>
    </submittedName>
</protein>
<dbReference type="Proteomes" id="UP001500393">
    <property type="component" value="Unassembled WGS sequence"/>
</dbReference>
<reference evidence="2 3" key="1">
    <citation type="journal article" date="2019" name="Int. J. Syst. Evol. Microbiol.">
        <title>The Global Catalogue of Microorganisms (GCM) 10K type strain sequencing project: providing services to taxonomists for standard genome sequencing and annotation.</title>
        <authorList>
            <consortium name="The Broad Institute Genomics Platform"/>
            <consortium name="The Broad Institute Genome Sequencing Center for Infectious Disease"/>
            <person name="Wu L."/>
            <person name="Ma J."/>
        </authorList>
    </citation>
    <scope>NUCLEOTIDE SEQUENCE [LARGE SCALE GENOMIC DNA]</scope>
    <source>
        <strain evidence="2 3">JCM 14969</strain>
    </source>
</reference>
<organism evidence="2 3">
    <name type="scientific">Kribbella sancticallisti</name>
    <dbReference type="NCBI Taxonomy" id="460087"/>
    <lineage>
        <taxon>Bacteria</taxon>
        <taxon>Bacillati</taxon>
        <taxon>Actinomycetota</taxon>
        <taxon>Actinomycetes</taxon>
        <taxon>Propionibacteriales</taxon>
        <taxon>Kribbellaceae</taxon>
        <taxon>Kribbella</taxon>
    </lineage>
</organism>
<sequence>MMSTGQVNPMPFEDPDNPSQNDPETAPSDKTRAEAEDPLYESGEPDPDEAPVEEDPNDQLPRE</sequence>